<gene>
    <name evidence="1" type="ORF">DPMN_007976</name>
</gene>
<evidence type="ECO:0000313" key="2">
    <source>
        <dbReference type="Proteomes" id="UP000828390"/>
    </source>
</evidence>
<accession>A0A9D4MXY3</accession>
<dbReference type="Gene3D" id="3.20.20.80">
    <property type="entry name" value="Glycosidases"/>
    <property type="match status" value="1"/>
</dbReference>
<name>A0A9D4MXY3_DREPO</name>
<organism evidence="1 2">
    <name type="scientific">Dreissena polymorpha</name>
    <name type="common">Zebra mussel</name>
    <name type="synonym">Mytilus polymorpha</name>
    <dbReference type="NCBI Taxonomy" id="45954"/>
    <lineage>
        <taxon>Eukaryota</taxon>
        <taxon>Metazoa</taxon>
        <taxon>Spiralia</taxon>
        <taxon>Lophotrochozoa</taxon>
        <taxon>Mollusca</taxon>
        <taxon>Bivalvia</taxon>
        <taxon>Autobranchia</taxon>
        <taxon>Heteroconchia</taxon>
        <taxon>Euheterodonta</taxon>
        <taxon>Imparidentia</taxon>
        <taxon>Neoheterodontei</taxon>
        <taxon>Myida</taxon>
        <taxon>Dreissenoidea</taxon>
        <taxon>Dreissenidae</taxon>
        <taxon>Dreissena</taxon>
    </lineage>
</organism>
<keyword evidence="2" id="KW-1185">Reference proteome</keyword>
<dbReference type="InterPro" id="IPR017853">
    <property type="entry name" value="GH"/>
</dbReference>
<reference evidence="1" key="1">
    <citation type="journal article" date="2019" name="bioRxiv">
        <title>The Genome of the Zebra Mussel, Dreissena polymorpha: A Resource for Invasive Species Research.</title>
        <authorList>
            <person name="McCartney M.A."/>
            <person name="Auch B."/>
            <person name="Kono T."/>
            <person name="Mallez S."/>
            <person name="Zhang Y."/>
            <person name="Obille A."/>
            <person name="Becker A."/>
            <person name="Abrahante J.E."/>
            <person name="Garbe J."/>
            <person name="Badalamenti J.P."/>
            <person name="Herman A."/>
            <person name="Mangelson H."/>
            <person name="Liachko I."/>
            <person name="Sullivan S."/>
            <person name="Sone E.D."/>
            <person name="Koren S."/>
            <person name="Silverstein K.A.T."/>
            <person name="Beckman K.B."/>
            <person name="Gohl D.M."/>
        </authorList>
    </citation>
    <scope>NUCLEOTIDE SEQUENCE</scope>
    <source>
        <strain evidence="1">Duluth1</strain>
        <tissue evidence="1">Whole animal</tissue>
    </source>
</reference>
<dbReference type="AlphaFoldDB" id="A0A9D4MXY3"/>
<reference evidence="1" key="2">
    <citation type="submission" date="2020-11" db="EMBL/GenBank/DDBJ databases">
        <authorList>
            <person name="McCartney M.A."/>
            <person name="Auch B."/>
            <person name="Kono T."/>
            <person name="Mallez S."/>
            <person name="Becker A."/>
            <person name="Gohl D.M."/>
            <person name="Silverstein K.A.T."/>
            <person name="Koren S."/>
            <person name="Bechman K.B."/>
            <person name="Herman A."/>
            <person name="Abrahante J.E."/>
            <person name="Garbe J."/>
        </authorList>
    </citation>
    <scope>NUCLEOTIDE SEQUENCE</scope>
    <source>
        <strain evidence="1">Duluth1</strain>
        <tissue evidence="1">Whole animal</tissue>
    </source>
</reference>
<dbReference type="SUPFAM" id="SSF51445">
    <property type="entry name" value="(Trans)glycosidases"/>
    <property type="match status" value="1"/>
</dbReference>
<sequence>MAQATNLYFDQLQEPYPEERELYWATRFTDTLKVFDFRPDALYDNIREDRSGNPQSKHDICGEDMSNCTLLKKPENVIVRYPKHYLRSFSPCTLSTRPIILITVIATN</sequence>
<protein>
    <submittedName>
        <fullName evidence="1">Uncharacterized protein</fullName>
    </submittedName>
</protein>
<dbReference type="Proteomes" id="UP000828390">
    <property type="component" value="Unassembled WGS sequence"/>
</dbReference>
<proteinExistence type="predicted"/>
<dbReference type="EMBL" id="JAIWYP010000001">
    <property type="protein sequence ID" value="KAH3884006.1"/>
    <property type="molecule type" value="Genomic_DNA"/>
</dbReference>
<evidence type="ECO:0000313" key="1">
    <source>
        <dbReference type="EMBL" id="KAH3884006.1"/>
    </source>
</evidence>
<comment type="caution">
    <text evidence="1">The sequence shown here is derived from an EMBL/GenBank/DDBJ whole genome shotgun (WGS) entry which is preliminary data.</text>
</comment>